<dbReference type="RefSeq" id="WP_232529734.1">
    <property type="nucleotide sequence ID" value="NZ_CP036318.1"/>
</dbReference>
<keyword evidence="4" id="KW-1185">Reference proteome</keyword>
<feature type="domain" description="PIN" evidence="1">
    <location>
        <begin position="2"/>
        <end position="107"/>
    </location>
</feature>
<evidence type="ECO:0000259" key="1">
    <source>
        <dbReference type="Pfam" id="PF13470"/>
    </source>
</evidence>
<dbReference type="Pfam" id="PF13470">
    <property type="entry name" value="PIN_3"/>
    <property type="match status" value="1"/>
</dbReference>
<dbReference type="InterPro" id="IPR029060">
    <property type="entry name" value="PIN-like_dom_sf"/>
</dbReference>
<gene>
    <name evidence="3" type="ORF">Mal33_39360</name>
</gene>
<accession>A0A518IXV0</accession>
<protein>
    <submittedName>
        <fullName evidence="3">Uncharacterized protein</fullName>
    </submittedName>
</protein>
<organism evidence="3 4">
    <name type="scientific">Rosistilla oblonga</name>
    <dbReference type="NCBI Taxonomy" id="2527990"/>
    <lineage>
        <taxon>Bacteria</taxon>
        <taxon>Pseudomonadati</taxon>
        <taxon>Planctomycetota</taxon>
        <taxon>Planctomycetia</taxon>
        <taxon>Pirellulales</taxon>
        <taxon>Pirellulaceae</taxon>
        <taxon>Rosistilla</taxon>
    </lineage>
</organism>
<evidence type="ECO:0000313" key="3">
    <source>
        <dbReference type="EMBL" id="QDV57920.1"/>
    </source>
</evidence>
<name>A0A518IXV0_9BACT</name>
<dbReference type="InterPro" id="IPR058652">
    <property type="entry name" value="VapC50_C"/>
</dbReference>
<dbReference type="SUPFAM" id="SSF88723">
    <property type="entry name" value="PIN domain-like"/>
    <property type="match status" value="1"/>
</dbReference>
<proteinExistence type="predicted"/>
<dbReference type="Pfam" id="PF26343">
    <property type="entry name" value="VapC50_C"/>
    <property type="match status" value="1"/>
</dbReference>
<dbReference type="Proteomes" id="UP000316770">
    <property type="component" value="Chromosome"/>
</dbReference>
<feature type="domain" description="VapC50 C-terminal" evidence="2">
    <location>
        <begin position="124"/>
        <end position="177"/>
    </location>
</feature>
<dbReference type="EMBL" id="CP036318">
    <property type="protein sequence ID" value="QDV57920.1"/>
    <property type="molecule type" value="Genomic_DNA"/>
</dbReference>
<reference evidence="3 4" key="1">
    <citation type="submission" date="2019-02" db="EMBL/GenBank/DDBJ databases">
        <title>Deep-cultivation of Planctomycetes and their phenomic and genomic characterization uncovers novel biology.</title>
        <authorList>
            <person name="Wiegand S."/>
            <person name="Jogler M."/>
            <person name="Boedeker C."/>
            <person name="Pinto D."/>
            <person name="Vollmers J."/>
            <person name="Rivas-Marin E."/>
            <person name="Kohn T."/>
            <person name="Peeters S.H."/>
            <person name="Heuer A."/>
            <person name="Rast P."/>
            <person name="Oberbeckmann S."/>
            <person name="Bunk B."/>
            <person name="Jeske O."/>
            <person name="Meyerdierks A."/>
            <person name="Storesund J.E."/>
            <person name="Kallscheuer N."/>
            <person name="Luecker S."/>
            <person name="Lage O.M."/>
            <person name="Pohl T."/>
            <person name="Merkel B.J."/>
            <person name="Hornburger P."/>
            <person name="Mueller R.-W."/>
            <person name="Bruemmer F."/>
            <person name="Labrenz M."/>
            <person name="Spormann A.M."/>
            <person name="Op den Camp H."/>
            <person name="Overmann J."/>
            <person name="Amann R."/>
            <person name="Jetten M.S.M."/>
            <person name="Mascher T."/>
            <person name="Medema M.H."/>
            <person name="Devos D.P."/>
            <person name="Kaster A.-K."/>
            <person name="Ovreas L."/>
            <person name="Rohde M."/>
            <person name="Galperin M.Y."/>
            <person name="Jogler C."/>
        </authorList>
    </citation>
    <scope>NUCLEOTIDE SEQUENCE [LARGE SCALE GENOMIC DNA]</scope>
    <source>
        <strain evidence="3 4">Mal33</strain>
    </source>
</reference>
<evidence type="ECO:0000259" key="2">
    <source>
        <dbReference type="Pfam" id="PF26343"/>
    </source>
</evidence>
<sequence length="183" mass="20927">MLDACVLYPAPLRDLLLSLAASGIYRAKWSQKIHDEWTHNLLLKRPDLDAERLRRTCVQMNLAVPDSLVTEYEALIDSLHLKDPDDRHVLAVAIRCNADSIVTFNQKDFDEAELKKYGLYTEHPDEFISNMLEVYTPNVLAAVREMRARLKNPPVEVAGFLETLRRQGLPQTVHILSRYASSL</sequence>
<dbReference type="InterPro" id="IPR002716">
    <property type="entry name" value="PIN_dom"/>
</dbReference>
<evidence type="ECO:0000313" key="4">
    <source>
        <dbReference type="Proteomes" id="UP000316770"/>
    </source>
</evidence>
<dbReference type="AlphaFoldDB" id="A0A518IXV0"/>